<feature type="compositionally biased region" description="Low complexity" evidence="1">
    <location>
        <begin position="70"/>
        <end position="81"/>
    </location>
</feature>
<proteinExistence type="predicted"/>
<feature type="region of interest" description="Disordered" evidence="1">
    <location>
        <begin position="49"/>
        <end position="98"/>
    </location>
</feature>
<protein>
    <submittedName>
        <fullName evidence="2">SFRICE_038845</fullName>
    </submittedName>
</protein>
<sequence>MHSYQVLSKKWTVQRLNDSVFWQFYKSLTLILFCQTRMCDEEDHLSERTNKINHSPKGGSNLQSNSKALPVGPVVPTTAPPRIITCASSSTHRPPPSD</sequence>
<accession>A0A2H1W1W7</accession>
<feature type="compositionally biased region" description="Polar residues" evidence="1">
    <location>
        <begin position="58"/>
        <end position="67"/>
    </location>
</feature>
<dbReference type="AlphaFoldDB" id="A0A2H1W1W7"/>
<reference evidence="2" key="1">
    <citation type="submission" date="2016-07" db="EMBL/GenBank/DDBJ databases">
        <authorList>
            <person name="Bretaudeau A."/>
        </authorList>
    </citation>
    <scope>NUCLEOTIDE SEQUENCE</scope>
    <source>
        <strain evidence="2">Rice</strain>
        <tissue evidence="2">Whole body</tissue>
    </source>
</reference>
<name>A0A2H1W1W7_SPOFR</name>
<gene>
    <name evidence="2" type="ORF">SFRICE_038845</name>
</gene>
<evidence type="ECO:0000256" key="1">
    <source>
        <dbReference type="SAM" id="MobiDB-lite"/>
    </source>
</evidence>
<organism evidence="2">
    <name type="scientific">Spodoptera frugiperda</name>
    <name type="common">Fall armyworm</name>
    <dbReference type="NCBI Taxonomy" id="7108"/>
    <lineage>
        <taxon>Eukaryota</taxon>
        <taxon>Metazoa</taxon>
        <taxon>Ecdysozoa</taxon>
        <taxon>Arthropoda</taxon>
        <taxon>Hexapoda</taxon>
        <taxon>Insecta</taxon>
        <taxon>Pterygota</taxon>
        <taxon>Neoptera</taxon>
        <taxon>Endopterygota</taxon>
        <taxon>Lepidoptera</taxon>
        <taxon>Glossata</taxon>
        <taxon>Ditrysia</taxon>
        <taxon>Noctuoidea</taxon>
        <taxon>Noctuidae</taxon>
        <taxon>Amphipyrinae</taxon>
        <taxon>Spodoptera</taxon>
    </lineage>
</organism>
<dbReference type="EMBL" id="ODYU01005761">
    <property type="protein sequence ID" value="SOQ46946.1"/>
    <property type="molecule type" value="Genomic_DNA"/>
</dbReference>
<evidence type="ECO:0000313" key="2">
    <source>
        <dbReference type="EMBL" id="SOQ46946.1"/>
    </source>
</evidence>